<feature type="region of interest" description="Disordered" evidence="1">
    <location>
        <begin position="1"/>
        <end position="20"/>
    </location>
</feature>
<name>A0AA38CJH4_TAXCH</name>
<gene>
    <name evidence="2" type="ORF">KI387_031515</name>
</gene>
<evidence type="ECO:0000313" key="2">
    <source>
        <dbReference type="EMBL" id="KAH9299833.1"/>
    </source>
</evidence>
<organism evidence="2 3">
    <name type="scientific">Taxus chinensis</name>
    <name type="common">Chinese yew</name>
    <name type="synonym">Taxus wallichiana var. chinensis</name>
    <dbReference type="NCBI Taxonomy" id="29808"/>
    <lineage>
        <taxon>Eukaryota</taxon>
        <taxon>Viridiplantae</taxon>
        <taxon>Streptophyta</taxon>
        <taxon>Embryophyta</taxon>
        <taxon>Tracheophyta</taxon>
        <taxon>Spermatophyta</taxon>
        <taxon>Pinopsida</taxon>
        <taxon>Pinidae</taxon>
        <taxon>Conifers II</taxon>
        <taxon>Cupressales</taxon>
        <taxon>Taxaceae</taxon>
        <taxon>Taxus</taxon>
    </lineage>
</organism>
<dbReference type="AlphaFoldDB" id="A0AA38CJH4"/>
<protein>
    <submittedName>
        <fullName evidence="2">Uncharacterized protein</fullName>
    </submittedName>
</protein>
<reference evidence="2 3" key="1">
    <citation type="journal article" date="2021" name="Nat. Plants">
        <title>The Taxus genome provides insights into paclitaxel biosynthesis.</title>
        <authorList>
            <person name="Xiong X."/>
            <person name="Gou J."/>
            <person name="Liao Q."/>
            <person name="Li Y."/>
            <person name="Zhou Q."/>
            <person name="Bi G."/>
            <person name="Li C."/>
            <person name="Du R."/>
            <person name="Wang X."/>
            <person name="Sun T."/>
            <person name="Guo L."/>
            <person name="Liang H."/>
            <person name="Lu P."/>
            <person name="Wu Y."/>
            <person name="Zhang Z."/>
            <person name="Ro D.K."/>
            <person name="Shang Y."/>
            <person name="Huang S."/>
            <person name="Yan J."/>
        </authorList>
    </citation>
    <scope>NUCLEOTIDE SEQUENCE [LARGE SCALE GENOMIC DNA]</scope>
    <source>
        <strain evidence="2">Ta-2019</strain>
    </source>
</reference>
<dbReference type="Pfam" id="PF14223">
    <property type="entry name" value="Retrotran_gag_2"/>
    <property type="match status" value="1"/>
</dbReference>
<keyword evidence="3" id="KW-1185">Reference proteome</keyword>
<feature type="compositionally biased region" description="Polar residues" evidence="1">
    <location>
        <begin position="8"/>
        <end position="20"/>
    </location>
</feature>
<dbReference type="PANTHER" id="PTHR34676">
    <property type="entry name" value="DUF4219 DOMAIN-CONTAINING PROTEIN-RELATED"/>
    <property type="match status" value="1"/>
</dbReference>
<feature type="non-terminal residue" evidence="2">
    <location>
        <position position="67"/>
    </location>
</feature>
<proteinExistence type="predicted"/>
<evidence type="ECO:0000256" key="1">
    <source>
        <dbReference type="SAM" id="MobiDB-lite"/>
    </source>
</evidence>
<evidence type="ECO:0000313" key="3">
    <source>
        <dbReference type="Proteomes" id="UP000824469"/>
    </source>
</evidence>
<accession>A0AA38CJH4</accession>
<dbReference type="PANTHER" id="PTHR34676:SF17">
    <property type="entry name" value="OS06G0684500 PROTEIN"/>
    <property type="match status" value="1"/>
</dbReference>
<sequence length="67" mass="7395">DVVDSGYTVPTTPPTNQTGKRVVENNSKAMNAILCGLAEAEFVKVMQCDTAKEMWDKLKTIYEGDNK</sequence>
<feature type="non-terminal residue" evidence="2">
    <location>
        <position position="1"/>
    </location>
</feature>
<comment type="caution">
    <text evidence="2">The sequence shown here is derived from an EMBL/GenBank/DDBJ whole genome shotgun (WGS) entry which is preliminary data.</text>
</comment>
<dbReference type="EMBL" id="JAHRHJ020000010">
    <property type="protein sequence ID" value="KAH9299833.1"/>
    <property type="molecule type" value="Genomic_DNA"/>
</dbReference>
<dbReference type="Proteomes" id="UP000824469">
    <property type="component" value="Unassembled WGS sequence"/>
</dbReference>